<evidence type="ECO:0000256" key="2">
    <source>
        <dbReference type="SAM" id="Phobius"/>
    </source>
</evidence>
<organism evidence="4 5">
    <name type="scientific">Eubacterium ventriosum</name>
    <dbReference type="NCBI Taxonomy" id="39496"/>
    <lineage>
        <taxon>Bacteria</taxon>
        <taxon>Bacillati</taxon>
        <taxon>Bacillota</taxon>
        <taxon>Clostridia</taxon>
        <taxon>Eubacteriales</taxon>
        <taxon>Eubacteriaceae</taxon>
        <taxon>Eubacterium</taxon>
    </lineage>
</organism>
<evidence type="ECO:0000313" key="5">
    <source>
        <dbReference type="Proteomes" id="UP000284779"/>
    </source>
</evidence>
<protein>
    <submittedName>
        <fullName evidence="4">Protein phosphatase 2C domain-containing protein</fullName>
    </submittedName>
</protein>
<dbReference type="InterPro" id="IPR001932">
    <property type="entry name" value="PPM-type_phosphatase-like_dom"/>
</dbReference>
<accession>A0A413R6S6</accession>
<dbReference type="EMBL" id="QSFD01000008">
    <property type="protein sequence ID" value="RHA17695.1"/>
    <property type="molecule type" value="Genomic_DNA"/>
</dbReference>
<feature type="compositionally biased region" description="Basic and acidic residues" evidence="1">
    <location>
        <begin position="362"/>
        <end position="376"/>
    </location>
</feature>
<keyword evidence="2" id="KW-0812">Transmembrane</keyword>
<dbReference type="Gene3D" id="3.60.40.10">
    <property type="entry name" value="PPM-type phosphatase domain"/>
    <property type="match status" value="1"/>
</dbReference>
<evidence type="ECO:0000259" key="3">
    <source>
        <dbReference type="Pfam" id="PF13672"/>
    </source>
</evidence>
<keyword evidence="2" id="KW-0472">Membrane</keyword>
<gene>
    <name evidence="4" type="ORF">DW944_08670</name>
</gene>
<dbReference type="Pfam" id="PF13672">
    <property type="entry name" value="PP2C_2"/>
    <property type="match status" value="1"/>
</dbReference>
<proteinExistence type="predicted"/>
<evidence type="ECO:0000313" key="4">
    <source>
        <dbReference type="EMBL" id="RHA17695.1"/>
    </source>
</evidence>
<feature type="compositionally biased region" description="Basic residues" evidence="1">
    <location>
        <begin position="377"/>
        <end position="398"/>
    </location>
</feature>
<feature type="compositionally biased region" description="Polar residues" evidence="1">
    <location>
        <begin position="344"/>
        <end position="361"/>
    </location>
</feature>
<feature type="compositionally biased region" description="Basic residues" evidence="1">
    <location>
        <begin position="409"/>
        <end position="420"/>
    </location>
</feature>
<keyword evidence="2" id="KW-1133">Transmembrane helix</keyword>
<feature type="domain" description="PPM-type phosphatase" evidence="3">
    <location>
        <begin position="14"/>
        <end position="210"/>
    </location>
</feature>
<dbReference type="Proteomes" id="UP000284779">
    <property type="component" value="Unassembled WGS sequence"/>
</dbReference>
<dbReference type="AlphaFoldDB" id="A0A413R6S6"/>
<feature type="compositionally biased region" description="Low complexity" evidence="1">
    <location>
        <begin position="468"/>
        <end position="559"/>
    </location>
</feature>
<reference evidence="4 5" key="1">
    <citation type="submission" date="2018-08" db="EMBL/GenBank/DDBJ databases">
        <title>A genome reference for cultivated species of the human gut microbiota.</title>
        <authorList>
            <person name="Zou Y."/>
            <person name="Xue W."/>
            <person name="Luo G."/>
        </authorList>
    </citation>
    <scope>NUCLEOTIDE SEQUENCE [LARGE SCALE GENOMIC DNA]</scope>
    <source>
        <strain evidence="4 5">AM44-11BH</strain>
    </source>
</reference>
<feature type="transmembrane region" description="Helical" evidence="2">
    <location>
        <begin position="425"/>
        <end position="450"/>
    </location>
</feature>
<feature type="region of interest" description="Disordered" evidence="1">
    <location>
        <begin position="331"/>
        <end position="420"/>
    </location>
</feature>
<feature type="compositionally biased region" description="Basic and acidic residues" evidence="1">
    <location>
        <begin position="331"/>
        <end position="343"/>
    </location>
</feature>
<dbReference type="InterPro" id="IPR036457">
    <property type="entry name" value="PPM-type-like_dom_sf"/>
</dbReference>
<evidence type="ECO:0000256" key="1">
    <source>
        <dbReference type="SAM" id="MobiDB-lite"/>
    </source>
</evidence>
<dbReference type="SUPFAM" id="SSF81606">
    <property type="entry name" value="PP2C-like"/>
    <property type="match status" value="1"/>
</dbReference>
<keyword evidence="5" id="KW-1185">Reference proteome</keyword>
<feature type="region of interest" description="Disordered" evidence="1">
    <location>
        <begin position="460"/>
        <end position="565"/>
    </location>
</feature>
<comment type="caution">
    <text evidence="4">The sequence shown here is derived from an EMBL/GenBank/DDBJ whole genome shotgun (WGS) entry which is preliminary data.</text>
</comment>
<sequence>MEKCMINYGFSIKGKSHSTRNMACQDANKVIQLNNGCSVGLVADGVGSAKSSDIGAKIAVEKAGEYCSENINSGMNLDQQLQVLKDSFSYALNSINQYATENNAQIEDFDTTLSGAIYDGQSIAYGHAGDGGIVVKKNDGTMDIITEQQQGENKQYVKPLRAGEGSWSFGKLDNNIASVMLVTDGILNELISPFLLNATDSVAKATGQKKVYNSAAEFLMNPDCVMNNKSFNNPKNILESFLDGDMDRNVFSNCLKNGYSKFFDENLTKRLCDGMAKYSYPIWALDQITDDKTVVCMMNEQAKVSCQPPAFYSEPDWQGLKTTYEKMVHPEKFVNEQPKKDLESTQQINTDNNVKKQSQNKPKSEDNAKKQSDNNKNKTKKTKKTKTKKTRGRSKKSRGGISTPSLGRRERRGRRGRRQRKQHHFFTNLLLFLILICMAAAVAVGGLFVYKRYYQNRNNNESQTESVNKNSKSDTNSGDSNGSDDVGSDNGSDSSTGSDSGSSDDSSSGSSEKSDSDSSGSSDSGSSSSDSDGSDSSNNGSSSDSSDSGDSSSSDGTDSQAVDGE</sequence>
<name>A0A413R6S6_9FIRM</name>